<feature type="transmembrane region" description="Helical" evidence="8">
    <location>
        <begin position="171"/>
        <end position="191"/>
    </location>
</feature>
<dbReference type="OrthoDB" id="8904098at2759"/>
<feature type="transmembrane region" description="Helical" evidence="8">
    <location>
        <begin position="479"/>
        <end position="502"/>
    </location>
</feature>
<feature type="transmembrane region" description="Helical" evidence="8">
    <location>
        <begin position="585"/>
        <end position="606"/>
    </location>
</feature>
<evidence type="ECO:0000256" key="5">
    <source>
        <dbReference type="ARBA" id="ARBA00022989"/>
    </source>
</evidence>
<dbReference type="EMBL" id="ML732249">
    <property type="protein sequence ID" value="KAB8072346.1"/>
    <property type="molecule type" value="Genomic_DNA"/>
</dbReference>
<keyword evidence="10" id="KW-1185">Reference proteome</keyword>
<dbReference type="PANTHER" id="PTHR11654">
    <property type="entry name" value="OLIGOPEPTIDE TRANSPORTER-RELATED"/>
    <property type="match status" value="1"/>
</dbReference>
<sequence length="641" mass="70055">MQKHLHKGDRIVSLSSCPLSSTSEQCPTYRKPTKRSIPGNESIVADTITTRPLVEFLEDAVHHHTSHDIEKQPYEATASATAISEDDESHPAPTEDENKTLRKVAGSLPIIAYSLCVVEFAECASYYGAQTVFSNFIEFPLPEGGNGAGAPARGSEDTAGALGMGLQASSALVLLFAFLAYVIPILGGWWADVYVGRYKAICVGVAIYGIAHIIQIVGAIPSVLQRGTSNSAPPFIIGLLLLAFGAGLFKPNIAPTVLDQFRSHKPYTKSLKSGEKVIVDPEMSTQRAMLIFFGVVNIGAFYPLATTYAEKYIGYWLVSLLAGIVYFLLPIVLALAYKRTHRLPPSGSSDFINALKIIIMALRQNKFQVWRRDFFDAAKPSILATQGIQVEWSEKLVDDARRTLAATEVFFYFPIYNLNDGGIGSVSTNQGASMTTKGAPNDLLSNFNPLTIIVTIPILSHIFYPALNRFGIRIGRINRVAIGFALAAIAGTCGALVQWRLYKTSPCGYYASSCDGVSPISILWQLANTMLSAMSECFANVTAYEIAYARSPPSMRGLVMAVSLFMTALSSALGEILIPVTKDPYLIWVWAAPVVALVIQTLFFLYRFRDMNDDEYMLDEKNYENDAGSESTKTVLEKEIS</sequence>
<dbReference type="Gene3D" id="1.20.1250.20">
    <property type="entry name" value="MFS general substrate transporter like domains"/>
    <property type="match status" value="1"/>
</dbReference>
<feature type="region of interest" description="Disordered" evidence="7">
    <location>
        <begin position="64"/>
        <end position="99"/>
    </location>
</feature>
<dbReference type="GO" id="GO:0005886">
    <property type="term" value="C:plasma membrane"/>
    <property type="evidence" value="ECO:0007669"/>
    <property type="project" value="UniProtKB-ARBA"/>
</dbReference>
<feature type="transmembrane region" description="Helical" evidence="8">
    <location>
        <begin position="558"/>
        <end position="579"/>
    </location>
</feature>
<evidence type="ECO:0000256" key="8">
    <source>
        <dbReference type="SAM" id="Phobius"/>
    </source>
</evidence>
<feature type="compositionally biased region" description="Basic and acidic residues" evidence="7">
    <location>
        <begin position="64"/>
        <end position="73"/>
    </location>
</feature>
<evidence type="ECO:0000256" key="7">
    <source>
        <dbReference type="SAM" id="MobiDB-lite"/>
    </source>
</evidence>
<dbReference type="Pfam" id="PF00854">
    <property type="entry name" value="PTR2"/>
    <property type="match status" value="1"/>
</dbReference>
<comment type="similarity">
    <text evidence="2">Belongs to the major facilitator superfamily. Proton-dependent oligopeptide transporter (POT/PTR) (TC 2.A.17) family.</text>
</comment>
<dbReference type="InterPro" id="IPR036259">
    <property type="entry name" value="MFS_trans_sf"/>
</dbReference>
<protein>
    <submittedName>
        <fullName evidence="9">POT family-domain-containing protein</fullName>
    </submittedName>
</protein>
<dbReference type="GO" id="GO:0071916">
    <property type="term" value="F:dipeptide transmembrane transporter activity"/>
    <property type="evidence" value="ECO:0007669"/>
    <property type="project" value="UniProtKB-ARBA"/>
</dbReference>
<evidence type="ECO:0000313" key="9">
    <source>
        <dbReference type="EMBL" id="KAB8072346.1"/>
    </source>
</evidence>
<feature type="transmembrane region" description="Helical" evidence="8">
    <location>
        <begin position="447"/>
        <end position="467"/>
    </location>
</feature>
<gene>
    <name evidence="9" type="ORF">BDV29DRAFT_192560</name>
</gene>
<feature type="transmembrane region" description="Helical" evidence="8">
    <location>
        <begin position="312"/>
        <end position="337"/>
    </location>
</feature>
<reference evidence="9 10" key="1">
    <citation type="submission" date="2019-04" db="EMBL/GenBank/DDBJ databases">
        <title>Friends and foes A comparative genomics study of 23 Aspergillus species from section Flavi.</title>
        <authorList>
            <consortium name="DOE Joint Genome Institute"/>
            <person name="Kjaerbolling I."/>
            <person name="Vesth T."/>
            <person name="Frisvad J.C."/>
            <person name="Nybo J.L."/>
            <person name="Theobald S."/>
            <person name="Kildgaard S."/>
            <person name="Isbrandt T."/>
            <person name="Kuo A."/>
            <person name="Sato A."/>
            <person name="Lyhne E.K."/>
            <person name="Kogle M.E."/>
            <person name="Wiebenga A."/>
            <person name="Kun R.S."/>
            <person name="Lubbers R.J."/>
            <person name="Makela M.R."/>
            <person name="Barry K."/>
            <person name="Chovatia M."/>
            <person name="Clum A."/>
            <person name="Daum C."/>
            <person name="Haridas S."/>
            <person name="He G."/>
            <person name="LaButti K."/>
            <person name="Lipzen A."/>
            <person name="Mondo S."/>
            <person name="Riley R."/>
            <person name="Salamov A."/>
            <person name="Simmons B.A."/>
            <person name="Magnuson J.K."/>
            <person name="Henrissat B."/>
            <person name="Mortensen U.H."/>
            <person name="Larsen T.O."/>
            <person name="Devries R.P."/>
            <person name="Grigoriev I.V."/>
            <person name="Machida M."/>
            <person name="Baker S.E."/>
            <person name="Andersen M.R."/>
        </authorList>
    </citation>
    <scope>NUCLEOTIDE SEQUENCE [LARGE SCALE GENOMIC DNA]</scope>
    <source>
        <strain evidence="9 10">CBS 151.66</strain>
    </source>
</reference>
<evidence type="ECO:0000256" key="1">
    <source>
        <dbReference type="ARBA" id="ARBA00004141"/>
    </source>
</evidence>
<evidence type="ECO:0000313" key="10">
    <source>
        <dbReference type="Proteomes" id="UP000326565"/>
    </source>
</evidence>
<feature type="region of interest" description="Disordered" evidence="7">
    <location>
        <begin position="19"/>
        <end position="38"/>
    </location>
</feature>
<dbReference type="FunFam" id="1.20.1250.20:FF:000085">
    <property type="entry name" value="MFS peptide transporter Ptr2"/>
    <property type="match status" value="1"/>
</dbReference>
<evidence type="ECO:0000256" key="6">
    <source>
        <dbReference type="ARBA" id="ARBA00023136"/>
    </source>
</evidence>
<dbReference type="AlphaFoldDB" id="A0A5N5WUY7"/>
<keyword evidence="4 8" id="KW-0812">Transmembrane</keyword>
<dbReference type="InterPro" id="IPR000109">
    <property type="entry name" value="POT_fam"/>
</dbReference>
<comment type="subcellular location">
    <subcellularLocation>
        <location evidence="1">Membrane</location>
        <topology evidence="1">Multi-pass membrane protein</topology>
    </subcellularLocation>
</comment>
<accession>A0A5N5WUY7</accession>
<evidence type="ECO:0000256" key="4">
    <source>
        <dbReference type="ARBA" id="ARBA00022692"/>
    </source>
</evidence>
<dbReference type="SUPFAM" id="SSF103473">
    <property type="entry name" value="MFS general substrate transporter"/>
    <property type="match status" value="1"/>
</dbReference>
<keyword evidence="3" id="KW-0813">Transport</keyword>
<feature type="transmembrane region" description="Helical" evidence="8">
    <location>
        <begin position="288"/>
        <end position="305"/>
    </location>
</feature>
<feature type="transmembrane region" description="Helical" evidence="8">
    <location>
        <begin position="522"/>
        <end position="546"/>
    </location>
</feature>
<keyword evidence="5 8" id="KW-1133">Transmembrane helix</keyword>
<feature type="transmembrane region" description="Helical" evidence="8">
    <location>
        <begin position="197"/>
        <end position="220"/>
    </location>
</feature>
<organism evidence="9 10">
    <name type="scientific">Aspergillus leporis</name>
    <dbReference type="NCBI Taxonomy" id="41062"/>
    <lineage>
        <taxon>Eukaryota</taxon>
        <taxon>Fungi</taxon>
        <taxon>Dikarya</taxon>
        <taxon>Ascomycota</taxon>
        <taxon>Pezizomycotina</taxon>
        <taxon>Eurotiomycetes</taxon>
        <taxon>Eurotiomycetidae</taxon>
        <taxon>Eurotiales</taxon>
        <taxon>Aspergillaceae</taxon>
        <taxon>Aspergillus</taxon>
        <taxon>Aspergillus subgen. Circumdati</taxon>
    </lineage>
</organism>
<evidence type="ECO:0000256" key="3">
    <source>
        <dbReference type="ARBA" id="ARBA00022448"/>
    </source>
</evidence>
<name>A0A5N5WUY7_9EURO</name>
<evidence type="ECO:0000256" key="2">
    <source>
        <dbReference type="ARBA" id="ARBA00005982"/>
    </source>
</evidence>
<keyword evidence="6 8" id="KW-0472">Membrane</keyword>
<proteinExistence type="inferred from homology"/>
<dbReference type="Proteomes" id="UP000326565">
    <property type="component" value="Unassembled WGS sequence"/>
</dbReference>
<feature type="transmembrane region" description="Helical" evidence="8">
    <location>
        <begin position="232"/>
        <end position="249"/>
    </location>
</feature>